<evidence type="ECO:0000259" key="2">
    <source>
        <dbReference type="PROSITE" id="PS50206"/>
    </source>
</evidence>
<dbReference type="CDD" id="cd00038">
    <property type="entry name" value="CAP_ED"/>
    <property type="match status" value="2"/>
</dbReference>
<feature type="domain" description="Cyclic nucleotide-binding" evidence="1">
    <location>
        <begin position="148"/>
        <end position="251"/>
    </location>
</feature>
<dbReference type="Pfam" id="PF00581">
    <property type="entry name" value="Rhodanese"/>
    <property type="match status" value="1"/>
</dbReference>
<name>A0ABV2AE12_9GAMM</name>
<organism evidence="3 4">
    <name type="scientific">Sinimarinibacterium thermocellulolyticum</name>
    <dbReference type="NCBI Taxonomy" id="3170016"/>
    <lineage>
        <taxon>Bacteria</taxon>
        <taxon>Pseudomonadati</taxon>
        <taxon>Pseudomonadota</taxon>
        <taxon>Gammaproteobacteria</taxon>
        <taxon>Nevskiales</taxon>
        <taxon>Nevskiaceae</taxon>
        <taxon>Sinimarinibacterium</taxon>
    </lineage>
</organism>
<dbReference type="PANTHER" id="PTHR24567">
    <property type="entry name" value="CRP FAMILY TRANSCRIPTIONAL REGULATORY PROTEIN"/>
    <property type="match status" value="1"/>
</dbReference>
<dbReference type="EMBL" id="JBEPIJ010000021">
    <property type="protein sequence ID" value="MES0875131.1"/>
    <property type="molecule type" value="Genomic_DNA"/>
</dbReference>
<dbReference type="Gene3D" id="3.40.250.10">
    <property type="entry name" value="Rhodanese-like domain"/>
    <property type="match status" value="1"/>
</dbReference>
<evidence type="ECO:0000259" key="1">
    <source>
        <dbReference type="PROSITE" id="PS50042"/>
    </source>
</evidence>
<dbReference type="Proteomes" id="UP001465331">
    <property type="component" value="Unassembled WGS sequence"/>
</dbReference>
<dbReference type="SMART" id="SM00450">
    <property type="entry name" value="RHOD"/>
    <property type="match status" value="1"/>
</dbReference>
<sequence length="353" mass="38780">MSDHNVDPSLFARFVPLDALRPQTHAELARKSTILNLRAGEVLFKPGDGAERALFLVAGTLRLCDADGHVVATLAAGAPSAAHRIAHQSPRRVTATCVTDVRCLAVDASLLDVMLTWDQTGSFEVGEVGVTADATGDDWMTRLLQMRTFQLVPPCNLQAMFMRMQQIEVEPGEVIVRQDDEGDFFYVVMSGRYIVTREQPHQKPVRLAELDAGACFGEEALIADSRRNATVTALTRGKLMRLDKADFRKLLTDPLSRRIDQARAQALVAEGKARWLDVRLPSEFRRGSLPGAINLPLYMLRMKLAQLDATSTWIACCDTGRRSAVAAFILMQKGFDAYVLEGGVPASERGDAP</sequence>
<dbReference type="SUPFAM" id="SSF52821">
    <property type="entry name" value="Rhodanese/Cell cycle control phosphatase"/>
    <property type="match status" value="1"/>
</dbReference>
<dbReference type="InterPro" id="IPR014710">
    <property type="entry name" value="RmlC-like_jellyroll"/>
</dbReference>
<dbReference type="PROSITE" id="PS50042">
    <property type="entry name" value="CNMP_BINDING_3"/>
    <property type="match status" value="2"/>
</dbReference>
<dbReference type="PRINTS" id="PR00103">
    <property type="entry name" value="CAMPKINASE"/>
</dbReference>
<dbReference type="Pfam" id="PF00027">
    <property type="entry name" value="cNMP_binding"/>
    <property type="match status" value="2"/>
</dbReference>
<feature type="domain" description="Cyclic nucleotide-binding" evidence="1">
    <location>
        <begin position="16"/>
        <end position="115"/>
    </location>
</feature>
<dbReference type="InterPro" id="IPR036873">
    <property type="entry name" value="Rhodanese-like_dom_sf"/>
</dbReference>
<reference evidence="3 4" key="1">
    <citation type="submission" date="2024-06" db="EMBL/GenBank/DDBJ databases">
        <authorList>
            <person name="Li Z."/>
            <person name="Jiang Y."/>
        </authorList>
    </citation>
    <scope>NUCLEOTIDE SEQUENCE [LARGE SCALE GENOMIC DNA]</scope>
    <source>
        <strain evidence="3 4">HSW-8</strain>
    </source>
</reference>
<accession>A0ABV2AE12</accession>
<evidence type="ECO:0000313" key="4">
    <source>
        <dbReference type="Proteomes" id="UP001465331"/>
    </source>
</evidence>
<keyword evidence="4" id="KW-1185">Reference proteome</keyword>
<dbReference type="InterPro" id="IPR050397">
    <property type="entry name" value="Env_Response_Regulators"/>
</dbReference>
<protein>
    <submittedName>
        <fullName evidence="3">Cyclic nucleotide-binding domain-containing protein</fullName>
    </submittedName>
</protein>
<dbReference type="PROSITE" id="PS50206">
    <property type="entry name" value="RHODANESE_3"/>
    <property type="match status" value="1"/>
</dbReference>
<feature type="domain" description="Rhodanese" evidence="2">
    <location>
        <begin position="269"/>
        <end position="349"/>
    </location>
</feature>
<dbReference type="InterPro" id="IPR000595">
    <property type="entry name" value="cNMP-bd_dom"/>
</dbReference>
<gene>
    <name evidence="3" type="ORF">ABSH63_14100</name>
</gene>
<dbReference type="Gene3D" id="2.60.120.10">
    <property type="entry name" value="Jelly Rolls"/>
    <property type="match status" value="2"/>
</dbReference>
<dbReference type="InterPro" id="IPR001763">
    <property type="entry name" value="Rhodanese-like_dom"/>
</dbReference>
<evidence type="ECO:0000313" key="3">
    <source>
        <dbReference type="EMBL" id="MES0875131.1"/>
    </source>
</evidence>
<comment type="caution">
    <text evidence="3">The sequence shown here is derived from an EMBL/GenBank/DDBJ whole genome shotgun (WGS) entry which is preliminary data.</text>
</comment>
<proteinExistence type="predicted"/>
<dbReference type="RefSeq" id="WP_352890508.1">
    <property type="nucleotide sequence ID" value="NZ_JBEPIJ010000021.1"/>
</dbReference>
<dbReference type="SMART" id="SM00100">
    <property type="entry name" value="cNMP"/>
    <property type="match status" value="2"/>
</dbReference>
<dbReference type="PANTHER" id="PTHR24567:SF74">
    <property type="entry name" value="HTH-TYPE TRANSCRIPTIONAL REGULATOR ARCR"/>
    <property type="match status" value="1"/>
</dbReference>
<dbReference type="SUPFAM" id="SSF51206">
    <property type="entry name" value="cAMP-binding domain-like"/>
    <property type="match status" value="2"/>
</dbReference>
<dbReference type="CDD" id="cd00158">
    <property type="entry name" value="RHOD"/>
    <property type="match status" value="1"/>
</dbReference>
<dbReference type="InterPro" id="IPR018490">
    <property type="entry name" value="cNMP-bd_dom_sf"/>
</dbReference>